<dbReference type="CDD" id="cd12823">
    <property type="entry name" value="Mrs2_Mfm1p-like"/>
    <property type="match status" value="1"/>
</dbReference>
<dbReference type="GO" id="GO:0045016">
    <property type="term" value="P:mitochondrial magnesium ion transmembrane transport"/>
    <property type="evidence" value="ECO:0007669"/>
    <property type="project" value="TreeGrafter"/>
</dbReference>
<dbReference type="Pfam" id="PF22099">
    <property type="entry name" value="MRS2-like"/>
    <property type="match status" value="1"/>
</dbReference>
<evidence type="ECO:0000256" key="5">
    <source>
        <dbReference type="ARBA" id="ARBA00022842"/>
    </source>
</evidence>
<evidence type="ECO:0000256" key="7">
    <source>
        <dbReference type="ARBA" id="ARBA00022989"/>
    </source>
</evidence>
<keyword evidence="12" id="KW-1185">Reference proteome</keyword>
<keyword evidence="10" id="KW-0496">Mitochondrion</keyword>
<gene>
    <name evidence="11" type="ORF">ACN38_g6942</name>
</gene>
<evidence type="ECO:0000313" key="12">
    <source>
        <dbReference type="Proteomes" id="UP000037696"/>
    </source>
</evidence>
<keyword evidence="4 10" id="KW-0812">Transmembrane</keyword>
<feature type="transmembrane region" description="Helical" evidence="10">
    <location>
        <begin position="350"/>
        <end position="372"/>
    </location>
</feature>
<name>A0A0M8NZR2_9EURO</name>
<dbReference type="OrthoDB" id="10251508at2759"/>
<dbReference type="EMBL" id="LHQQ01000112">
    <property type="protein sequence ID" value="KOS42198.1"/>
    <property type="molecule type" value="Genomic_DNA"/>
</dbReference>
<keyword evidence="7 10" id="KW-1133">Transmembrane helix</keyword>
<evidence type="ECO:0000256" key="6">
    <source>
        <dbReference type="ARBA" id="ARBA00022946"/>
    </source>
</evidence>
<dbReference type="Gene3D" id="2.40.128.330">
    <property type="match status" value="1"/>
</dbReference>
<dbReference type="Proteomes" id="UP000037696">
    <property type="component" value="Unassembled WGS sequence"/>
</dbReference>
<dbReference type="GO" id="GO:0015095">
    <property type="term" value="F:magnesium ion transmembrane transporter activity"/>
    <property type="evidence" value="ECO:0007669"/>
    <property type="project" value="TreeGrafter"/>
</dbReference>
<evidence type="ECO:0000313" key="11">
    <source>
        <dbReference type="EMBL" id="KOS42198.1"/>
    </source>
</evidence>
<evidence type="ECO:0000256" key="10">
    <source>
        <dbReference type="RuleBase" id="RU366042"/>
    </source>
</evidence>
<comment type="similarity">
    <text evidence="2 10">Belongs to the CorA metal ion transporter (MIT) (TC 1.A.35) family.</text>
</comment>
<comment type="caution">
    <text evidence="11">The sequence shown here is derived from an EMBL/GenBank/DDBJ whole genome shotgun (WGS) entry which is preliminary data.</text>
</comment>
<evidence type="ECO:0000256" key="2">
    <source>
        <dbReference type="ARBA" id="ARBA00009765"/>
    </source>
</evidence>
<dbReference type="Gene3D" id="1.20.58.340">
    <property type="entry name" value="Magnesium transport protein CorA, transmembrane region"/>
    <property type="match status" value="1"/>
</dbReference>
<keyword evidence="10" id="KW-0999">Mitochondrion inner membrane</keyword>
<dbReference type="AlphaFoldDB" id="A0A0M8NZR2"/>
<dbReference type="InterPro" id="IPR045863">
    <property type="entry name" value="CorA_TM1_TM2"/>
</dbReference>
<dbReference type="GO" id="GO:0005743">
    <property type="term" value="C:mitochondrial inner membrane"/>
    <property type="evidence" value="ECO:0007669"/>
    <property type="project" value="UniProtKB-SubCell"/>
</dbReference>
<comment type="subcellular location">
    <subcellularLocation>
        <location evidence="1">Membrane</location>
        <topology evidence="1">Multi-pass membrane protein</topology>
    </subcellularLocation>
    <subcellularLocation>
        <location evidence="10">Mitochondrion inner membrane</location>
        <topology evidence="10">Multi-pass membrane protein</topology>
    </subcellularLocation>
</comment>
<evidence type="ECO:0000256" key="1">
    <source>
        <dbReference type="ARBA" id="ARBA00004141"/>
    </source>
</evidence>
<evidence type="ECO:0000256" key="4">
    <source>
        <dbReference type="ARBA" id="ARBA00022692"/>
    </source>
</evidence>
<dbReference type="SUPFAM" id="SSF144083">
    <property type="entry name" value="Magnesium transport protein CorA, transmembrane region"/>
    <property type="match status" value="1"/>
</dbReference>
<evidence type="ECO:0000256" key="9">
    <source>
        <dbReference type="ARBA" id="ARBA00023136"/>
    </source>
</evidence>
<organism evidence="11 12">
    <name type="scientific">Penicillium nordicum</name>
    <dbReference type="NCBI Taxonomy" id="229535"/>
    <lineage>
        <taxon>Eukaryota</taxon>
        <taxon>Fungi</taxon>
        <taxon>Dikarya</taxon>
        <taxon>Ascomycota</taxon>
        <taxon>Pezizomycotina</taxon>
        <taxon>Eurotiomycetes</taxon>
        <taxon>Eurotiomycetidae</taxon>
        <taxon>Eurotiales</taxon>
        <taxon>Aspergillaceae</taxon>
        <taxon>Penicillium</taxon>
    </lineage>
</organism>
<protein>
    <recommendedName>
        <fullName evidence="10">Magnesium transporter</fullName>
    </recommendedName>
</protein>
<evidence type="ECO:0000256" key="8">
    <source>
        <dbReference type="ARBA" id="ARBA00023065"/>
    </source>
</evidence>
<proteinExistence type="inferred from homology"/>
<keyword evidence="9 10" id="KW-0472">Membrane</keyword>
<keyword evidence="8 10" id="KW-0406">Ion transport</keyword>
<dbReference type="InterPro" id="IPR039204">
    <property type="entry name" value="MRS2-like"/>
</dbReference>
<accession>A0A0M8NZR2</accession>
<dbReference type="PANTHER" id="PTHR13890">
    <property type="entry name" value="RNA SPLICING PROTEIN MRS2, MITOCHONDRIAL"/>
    <property type="match status" value="1"/>
</dbReference>
<keyword evidence="3 10" id="KW-0813">Transport</keyword>
<keyword evidence="5 10" id="KW-0460">Magnesium</keyword>
<sequence length="383" mass="43547">MKQPNIPKNPSYGRREIITLPNKSHHVIQEPDMKKESSFNQNVFKLSLALSKSRINDATELRCMILGLDGCIRKSEIRGTRDDLAKQWGLDGRDLRNVDLVSEGIPHLLIRPSVIFISMFTLRLLVRADGVLLFLLPIEDCHVKVQDVFMTDLQGRLQHDPGSGILAKLPFELRVVDAALASVIATLEAEHILIRREVEDSLRDSTREDVVYSVLRRLQDHRKRVVAIQQRARQFRSALREILENDEDMATMFLTDRQSGQPHEVEDHLQVEYLLKAYYKNTDAIAESASALLGDLERTIETIQSILAVRRNQILVFEAQLEVCMLGFAVSTFVAGLFGMNVVNFFEDSTWAFVSLVGACVIGTVTIAKYGLWKLNTFRKLRF</sequence>
<feature type="transmembrane region" description="Helical" evidence="10">
    <location>
        <begin position="314"/>
        <end position="338"/>
    </location>
</feature>
<reference evidence="11 12" key="1">
    <citation type="submission" date="2015-08" db="EMBL/GenBank/DDBJ databases">
        <title>Genome sequencing of Penicillium nordicum.</title>
        <authorList>
            <person name="Nguyen H.D."/>
            <person name="Seifert K.A."/>
        </authorList>
    </citation>
    <scope>NUCLEOTIDE SEQUENCE [LARGE SCALE GENOMIC DNA]</scope>
    <source>
        <strain evidence="11 12">DAOMC 185683</strain>
    </source>
</reference>
<keyword evidence="6" id="KW-0809">Transit peptide</keyword>
<dbReference type="PANTHER" id="PTHR13890:SF0">
    <property type="entry name" value="MAGNESIUM TRANSPORTER MRS2 HOMOLOG, MITOCHONDRIAL"/>
    <property type="match status" value="1"/>
</dbReference>
<evidence type="ECO:0000256" key="3">
    <source>
        <dbReference type="ARBA" id="ARBA00022448"/>
    </source>
</evidence>